<sequence length="419" mass="46382">MSSFHNFITAAIEKGHLLLQPRMVFSSPEQMRTGLLAVKHCGFSTVGTITIDSFTRQLKFSTAKEAVEMKKELNGYPIVSFEKNENASLIDGIFDSDFSIQVRHGCAKPIEIFKSILEMGLDATEGGPISYCMPYGREPLKASVKAWAESCQLFGENSTSTRPLHIESFGGCLLGQLCPPSMLVAITVLECMFMQANGVSSVSLSYAQGSNLEQDLGALAALQLLAEEFLQPTTWHIVMYTFMGMFPATESGAKSIIEDSTWIAKRAGIPRLIVKTASEAHGIPSIQDNVMAIEWASNAENKKCFVEESKIHWNSEIIFQQARSIVSAVLNTSSDIGSAIELSFKKGYLDIPYCLHNDNKKLASSWVDHAGSIQWAEVGKIPFPDYLKNTIYKKKKLLSSSDLLNMLSFNKFKYDFNMV</sequence>
<dbReference type="GO" id="GO:0019670">
    <property type="term" value="P:anaerobic L-glutamate catabolic process"/>
    <property type="evidence" value="ECO:0007669"/>
    <property type="project" value="InterPro"/>
</dbReference>
<name>A0A1D2QQY9_9GAMM</name>
<comment type="caution">
    <text evidence="4">The sequence shown here is derived from an EMBL/GenBank/DDBJ whole genome shotgun (WGS) entry which is preliminary data.</text>
</comment>
<dbReference type="GO" id="GO:0031419">
    <property type="term" value="F:cobalamin binding"/>
    <property type="evidence" value="ECO:0007669"/>
    <property type="project" value="UniProtKB-KW"/>
</dbReference>
<evidence type="ECO:0000313" key="5">
    <source>
        <dbReference type="Proteomes" id="UP000242502"/>
    </source>
</evidence>
<accession>A0A1D2QQY9</accession>
<evidence type="ECO:0008006" key="6">
    <source>
        <dbReference type="Google" id="ProtNLM"/>
    </source>
</evidence>
<keyword evidence="1" id="KW-0846">Cobalamin</keyword>
<gene>
    <name evidence="4" type="ORF">AB835_05630</name>
</gene>
<reference evidence="4 5" key="1">
    <citation type="journal article" date="2016" name="Appl. Environ. Microbiol.">
        <title>Lack of Overt Genome Reduction in the Bryostatin-Producing Bryozoan Symbiont "Candidatus Endobugula sertula".</title>
        <authorList>
            <person name="Miller I.J."/>
            <person name="Vanee N."/>
            <person name="Fong S.S."/>
            <person name="Lim-Fong G.E."/>
            <person name="Kwan J.C."/>
        </authorList>
    </citation>
    <scope>NUCLEOTIDE SEQUENCE [LARGE SCALE GENOMIC DNA]</scope>
    <source>
        <strain evidence="4">AB1-4</strain>
    </source>
</reference>
<dbReference type="PIRSF" id="PIRSF001495">
    <property type="entry name" value="Met_asp_mut_epsi"/>
    <property type="match status" value="1"/>
</dbReference>
<dbReference type="Gene3D" id="3.20.20.240">
    <property type="entry name" value="Methylmalonyl-CoA mutase"/>
    <property type="match status" value="1"/>
</dbReference>
<evidence type="ECO:0000256" key="1">
    <source>
        <dbReference type="ARBA" id="ARBA00022628"/>
    </source>
</evidence>
<evidence type="ECO:0000256" key="3">
    <source>
        <dbReference type="ARBA" id="ARBA00023285"/>
    </source>
</evidence>
<evidence type="ECO:0000313" key="4">
    <source>
        <dbReference type="EMBL" id="ODS24005.1"/>
    </source>
</evidence>
<dbReference type="STRING" id="62101.AB835_05630"/>
<dbReference type="Pfam" id="PF06368">
    <property type="entry name" value="Met_asp_mut_E"/>
    <property type="match status" value="1"/>
</dbReference>
<dbReference type="SUPFAM" id="SSF51703">
    <property type="entry name" value="Cobalamin (vitamin B12)-dependent enzymes"/>
    <property type="match status" value="1"/>
</dbReference>
<dbReference type="InterPro" id="IPR016176">
    <property type="entry name" value="Cbl-dep_enz_cat"/>
</dbReference>
<organism evidence="4 5">
    <name type="scientific">Candidatus Endobugula sertula</name>
    <name type="common">Bugula neritina bacterial symbiont</name>
    <dbReference type="NCBI Taxonomy" id="62101"/>
    <lineage>
        <taxon>Bacteria</taxon>
        <taxon>Pseudomonadati</taxon>
        <taxon>Pseudomonadota</taxon>
        <taxon>Gammaproteobacteria</taxon>
        <taxon>Cellvibrionales</taxon>
        <taxon>Cellvibrionaceae</taxon>
        <taxon>Candidatus Endobugula</taxon>
    </lineage>
</organism>
<proteinExistence type="predicted"/>
<dbReference type="Proteomes" id="UP000242502">
    <property type="component" value="Unassembled WGS sequence"/>
</dbReference>
<dbReference type="InterPro" id="IPR006396">
    <property type="entry name" value="Glu_mut_E"/>
</dbReference>
<evidence type="ECO:0000256" key="2">
    <source>
        <dbReference type="ARBA" id="ARBA00023235"/>
    </source>
</evidence>
<keyword evidence="3" id="KW-0170">Cobalt</keyword>
<dbReference type="EMBL" id="MDLC01000015">
    <property type="protein sequence ID" value="ODS24005.1"/>
    <property type="molecule type" value="Genomic_DNA"/>
</dbReference>
<dbReference type="AlphaFoldDB" id="A0A1D2QQY9"/>
<keyword evidence="2" id="KW-0413">Isomerase</keyword>
<protein>
    <recommendedName>
        <fullName evidence="6">Methylaspartate mutase</fullName>
    </recommendedName>
</protein>
<dbReference type="GO" id="GO:0050097">
    <property type="term" value="F:methylaspartate mutase activity"/>
    <property type="evidence" value="ECO:0007669"/>
    <property type="project" value="InterPro"/>
</dbReference>